<dbReference type="CDD" id="cd18808">
    <property type="entry name" value="SF1_C_Upf1"/>
    <property type="match status" value="1"/>
</dbReference>
<dbReference type="Proteomes" id="UP000332933">
    <property type="component" value="Unassembled WGS sequence"/>
</dbReference>
<dbReference type="EMBL" id="CAADRA010006963">
    <property type="protein sequence ID" value="VFT97592.1"/>
    <property type="molecule type" value="Genomic_DNA"/>
</dbReference>
<evidence type="ECO:0000313" key="5">
    <source>
        <dbReference type="Proteomes" id="UP000332933"/>
    </source>
</evidence>
<evidence type="ECO:0000259" key="2">
    <source>
        <dbReference type="Pfam" id="PF13087"/>
    </source>
</evidence>
<keyword evidence="5" id="KW-1185">Reference proteome</keyword>
<dbReference type="Gene3D" id="3.40.50.300">
    <property type="entry name" value="P-loop containing nucleotide triphosphate hydrolases"/>
    <property type="match status" value="2"/>
</dbReference>
<dbReference type="SUPFAM" id="SSF52540">
    <property type="entry name" value="P-loop containing nucleoside triphosphate hydrolases"/>
    <property type="match status" value="1"/>
</dbReference>
<dbReference type="InterPro" id="IPR041677">
    <property type="entry name" value="DNA2/NAM7_AAA_11"/>
</dbReference>
<dbReference type="InterPro" id="IPR047187">
    <property type="entry name" value="SF1_C_Upf1"/>
</dbReference>
<dbReference type="GO" id="GO:0004386">
    <property type="term" value="F:helicase activity"/>
    <property type="evidence" value="ECO:0007669"/>
    <property type="project" value="InterPro"/>
</dbReference>
<protein>
    <submittedName>
        <fullName evidence="4">Aste57867_20915 protein</fullName>
    </submittedName>
</protein>
<feature type="domain" description="DNA2/NAM7 helicase-like C-terminal" evidence="2">
    <location>
        <begin position="300"/>
        <end position="475"/>
    </location>
</feature>
<proteinExistence type="predicted"/>
<dbReference type="Pfam" id="PF13086">
    <property type="entry name" value="AAA_11"/>
    <property type="match status" value="1"/>
</dbReference>
<organism evidence="4 5">
    <name type="scientific">Aphanomyces stellatus</name>
    <dbReference type="NCBI Taxonomy" id="120398"/>
    <lineage>
        <taxon>Eukaryota</taxon>
        <taxon>Sar</taxon>
        <taxon>Stramenopiles</taxon>
        <taxon>Oomycota</taxon>
        <taxon>Saprolegniomycetes</taxon>
        <taxon>Saprolegniales</taxon>
        <taxon>Verrucalvaceae</taxon>
        <taxon>Aphanomyces</taxon>
    </lineage>
</organism>
<dbReference type="OrthoDB" id="6513042at2759"/>
<dbReference type="EMBL" id="VJMH01006937">
    <property type="protein sequence ID" value="KAF0687335.1"/>
    <property type="molecule type" value="Genomic_DNA"/>
</dbReference>
<reference evidence="3" key="2">
    <citation type="submission" date="2019-06" db="EMBL/GenBank/DDBJ databases">
        <title>Genomics analysis of Aphanomyces spp. identifies a new class of oomycete effector associated with host adaptation.</title>
        <authorList>
            <person name="Gaulin E."/>
        </authorList>
    </citation>
    <scope>NUCLEOTIDE SEQUENCE</scope>
    <source>
        <strain evidence="3">CBS 578.67</strain>
    </source>
</reference>
<name>A0A485LI69_9STRA</name>
<dbReference type="InterPro" id="IPR027417">
    <property type="entry name" value="P-loop_NTPase"/>
</dbReference>
<dbReference type="Pfam" id="PF13087">
    <property type="entry name" value="AAA_12"/>
    <property type="match status" value="1"/>
</dbReference>
<feature type="domain" description="DNA2/NAM7 helicase helicase" evidence="1">
    <location>
        <begin position="1"/>
        <end position="290"/>
    </location>
</feature>
<dbReference type="InterPro" id="IPR045055">
    <property type="entry name" value="DNA2/NAM7-like"/>
</dbReference>
<dbReference type="PANTHER" id="PTHR10887">
    <property type="entry name" value="DNA2/NAM7 HELICASE FAMILY"/>
    <property type="match status" value="1"/>
</dbReference>
<evidence type="ECO:0000313" key="3">
    <source>
        <dbReference type="EMBL" id="KAF0687335.1"/>
    </source>
</evidence>
<dbReference type="InterPro" id="IPR041679">
    <property type="entry name" value="DNA2/NAM7-like_C"/>
</dbReference>
<dbReference type="AlphaFoldDB" id="A0A485LI69"/>
<gene>
    <name evidence="4" type="primary">Aste57867_20915</name>
    <name evidence="3" type="ORF">As57867_020847</name>
    <name evidence="4" type="ORF">ASTE57867_20915</name>
</gene>
<accession>A0A485LI69</accession>
<evidence type="ECO:0000259" key="1">
    <source>
        <dbReference type="Pfam" id="PF13086"/>
    </source>
</evidence>
<dbReference type="PANTHER" id="PTHR10887:SF495">
    <property type="entry name" value="HELICASE SENATAXIN ISOFORM X1-RELATED"/>
    <property type="match status" value="1"/>
</dbReference>
<evidence type="ECO:0000313" key="4">
    <source>
        <dbReference type="EMBL" id="VFT97592.1"/>
    </source>
</evidence>
<sequence>MCTTTNKAIDSLTEKIARTHHRETLLAVGNETRLGETSKQYLLHNRVANHPATVAMADIGHGLQGVMQAGNRVGDAKDELQVATVALVTAKNDGQGQRNDDTIKALELAMDTAKGKVRRAKASLVKRATEWLESSAWTEPALGELDVKSLLCAVDSLRLAVTAKTSSSSVLCRETQLTASAFGKASRSVARQVEDQIIAQVRCVVCTAACAATLQNRLPRLKSFESPTDAIVDKTKAKPKARKQAPLYEFTHVILDEAGAMLEPDVIGTIIHGCRFLLCVGDHLQLAPFTKWRQANIKFTKSLLQRLAEASCHPNRNMLTTQYRMHPVMANLVSDLFYKKKLKTALVTTKARQRPQPLQFVQVHGCQEPQGTSWFNELEVEQVVSIVRIEHGADPTLLINVICFHKPQRAKLQAALWHEFPNVDVVTVDAMQGREADVIVLSCVCSEGRVGFLKHRPRINVALSRAKEMLYIVGHGPTLRSNADWRQVLAHASVTHVPARQYSMKSCNLGTPQEWTEDVPSDATLAKCAFCIGECCMRCTTLSRVSF</sequence>
<reference evidence="4 5" key="1">
    <citation type="submission" date="2019-03" db="EMBL/GenBank/DDBJ databases">
        <authorList>
            <person name="Gaulin E."/>
            <person name="Dumas B."/>
        </authorList>
    </citation>
    <scope>NUCLEOTIDE SEQUENCE [LARGE SCALE GENOMIC DNA]</scope>
    <source>
        <strain evidence="4">CBS 568.67</strain>
    </source>
</reference>